<dbReference type="EC" id="2.7.1.156" evidence="8"/>
<comment type="pathway">
    <text evidence="6">Cofactor biosynthesis; adenosylcobalamin biosynthesis; adenosylcobalamin from cob(II)yrinate a,c-diamide: step 5/7.</text>
</comment>
<dbReference type="UniPathway" id="UPA00148">
    <property type="reaction ID" value="UER00236"/>
</dbReference>
<sequence>MGRKVLVTGGVRSGKSRYAESVFADEPDVAYVAPGPMPDESDPEWLARVREHQARRPATWQTVETADVAGALRGVETPVIVDCLGTWVTATLDELEAWDEPDAQWRPELGKRIDTLTEAWASRTHLSVAVTNEVGFGVVPDHRSGRVFRDVLGLLNQRFAEVSDEVALVVAGRVLYL</sequence>
<evidence type="ECO:0000256" key="6">
    <source>
        <dbReference type="ARBA" id="ARBA00005159"/>
    </source>
</evidence>
<comment type="similarity">
    <text evidence="7">Belongs to the CobU/CobP family.</text>
</comment>
<name>A0A0B2BUV4_9ACTN</name>
<dbReference type="OrthoDB" id="9788370at2"/>
<keyword evidence="13 20" id="KW-0418">Kinase</keyword>
<evidence type="ECO:0000313" key="21">
    <source>
        <dbReference type="Proteomes" id="UP000230842"/>
    </source>
</evidence>
<dbReference type="RefSeq" id="WP_039339976.1">
    <property type="nucleotide sequence ID" value="NZ_PGEZ01000001.1"/>
</dbReference>
<reference evidence="20 21" key="1">
    <citation type="submission" date="2017-11" db="EMBL/GenBank/DDBJ databases">
        <title>Genomic Encyclopedia of Archaeal and Bacterial Type Strains, Phase II (KMG-II): From Individual Species to Whole Genera.</title>
        <authorList>
            <person name="Goeker M."/>
        </authorList>
    </citation>
    <scope>NUCLEOTIDE SEQUENCE [LARGE SCALE GENOMIC DNA]</scope>
    <source>
        <strain evidence="20 21">DSM 27763</strain>
    </source>
</reference>
<dbReference type="Gene3D" id="3.40.50.300">
    <property type="entry name" value="P-loop containing nucleotide triphosphate hydrolases"/>
    <property type="match status" value="1"/>
</dbReference>
<evidence type="ECO:0000256" key="1">
    <source>
        <dbReference type="ARBA" id="ARBA00000312"/>
    </source>
</evidence>
<evidence type="ECO:0000256" key="2">
    <source>
        <dbReference type="ARBA" id="ARBA00000711"/>
    </source>
</evidence>
<dbReference type="GO" id="GO:0008820">
    <property type="term" value="F:cobinamide phosphate guanylyltransferase activity"/>
    <property type="evidence" value="ECO:0007669"/>
    <property type="project" value="UniProtKB-EC"/>
</dbReference>
<dbReference type="EMBL" id="PGEZ01000001">
    <property type="protein sequence ID" value="PJJ58056.1"/>
    <property type="molecule type" value="Genomic_DNA"/>
</dbReference>
<dbReference type="PANTHER" id="PTHR34848:SF1">
    <property type="entry name" value="BIFUNCTIONAL ADENOSYLCOBALAMIN BIOSYNTHESIS PROTEIN COBU"/>
    <property type="match status" value="1"/>
</dbReference>
<evidence type="ECO:0000256" key="3">
    <source>
        <dbReference type="ARBA" id="ARBA00001522"/>
    </source>
</evidence>
<proteinExistence type="inferred from homology"/>
<feature type="binding site" evidence="19">
    <location>
        <position position="82"/>
    </location>
    <ligand>
        <name>GTP</name>
        <dbReference type="ChEBI" id="CHEBI:37565"/>
    </ligand>
</feature>
<evidence type="ECO:0000313" key="20">
    <source>
        <dbReference type="EMBL" id="PJJ58056.1"/>
    </source>
</evidence>
<evidence type="ECO:0000256" key="18">
    <source>
        <dbReference type="PIRSR" id="PIRSR006135-1"/>
    </source>
</evidence>
<dbReference type="GO" id="GO:0005524">
    <property type="term" value="F:ATP binding"/>
    <property type="evidence" value="ECO:0007669"/>
    <property type="project" value="UniProtKB-KW"/>
</dbReference>
<dbReference type="CDD" id="cd00544">
    <property type="entry name" value="CobU"/>
    <property type="match status" value="1"/>
</dbReference>
<feature type="binding site" evidence="19">
    <location>
        <begin position="33"/>
        <end position="35"/>
    </location>
    <ligand>
        <name>GTP</name>
        <dbReference type="ChEBI" id="CHEBI:37565"/>
    </ligand>
</feature>
<dbReference type="PANTHER" id="PTHR34848">
    <property type="match status" value="1"/>
</dbReference>
<dbReference type="GO" id="GO:0009236">
    <property type="term" value="P:cobalamin biosynthetic process"/>
    <property type="evidence" value="ECO:0007669"/>
    <property type="project" value="UniProtKB-UniPathway"/>
</dbReference>
<keyword evidence="20" id="KW-0548">Nucleotidyltransferase</keyword>
<protein>
    <recommendedName>
        <fullName evidence="16">Adenosylcobinamide kinase</fullName>
        <ecNumber evidence="8">2.7.1.156</ecNumber>
        <ecNumber evidence="9">2.7.7.62</ecNumber>
    </recommendedName>
    <alternativeName>
        <fullName evidence="17">Adenosylcobinamide-phosphate guanylyltransferase</fullName>
    </alternativeName>
</protein>
<comment type="function">
    <text evidence="4">Catalyzes ATP-dependent phosphorylation of adenosylcobinamide and addition of GMP to adenosylcobinamide phosphate.</text>
</comment>
<gene>
    <name evidence="20" type="ORF">CLV56_2301</name>
</gene>
<feature type="binding site" evidence="19">
    <location>
        <begin position="9"/>
        <end position="16"/>
    </location>
    <ligand>
        <name>GTP</name>
        <dbReference type="ChEBI" id="CHEBI:37565"/>
    </ligand>
</feature>
<evidence type="ECO:0000256" key="17">
    <source>
        <dbReference type="ARBA" id="ARBA00030571"/>
    </source>
</evidence>
<comment type="pathway">
    <text evidence="5">Cofactor biosynthesis; adenosylcobalamin biosynthesis; adenosylcobalamin from cob(II)yrinate a,c-diamide: step 6/7.</text>
</comment>
<evidence type="ECO:0000256" key="8">
    <source>
        <dbReference type="ARBA" id="ARBA00012016"/>
    </source>
</evidence>
<accession>A0A0B2BUV4</accession>
<comment type="caution">
    <text evidence="20">The sequence shown here is derived from an EMBL/GenBank/DDBJ whole genome shotgun (WGS) entry which is preliminary data.</text>
</comment>
<dbReference type="InterPro" id="IPR027417">
    <property type="entry name" value="P-loop_NTPase"/>
</dbReference>
<evidence type="ECO:0000256" key="12">
    <source>
        <dbReference type="ARBA" id="ARBA00022741"/>
    </source>
</evidence>
<dbReference type="PIRSF" id="PIRSF006135">
    <property type="entry name" value="CobU"/>
    <property type="match status" value="1"/>
</dbReference>
<evidence type="ECO:0000256" key="7">
    <source>
        <dbReference type="ARBA" id="ARBA00007490"/>
    </source>
</evidence>
<evidence type="ECO:0000256" key="16">
    <source>
        <dbReference type="ARBA" id="ARBA00029570"/>
    </source>
</evidence>
<dbReference type="SUPFAM" id="SSF52540">
    <property type="entry name" value="P-loop containing nucleoside triphosphate hydrolases"/>
    <property type="match status" value="1"/>
</dbReference>
<dbReference type="GO" id="GO:0043752">
    <property type="term" value="F:adenosylcobinamide kinase activity"/>
    <property type="evidence" value="ECO:0007669"/>
    <property type="project" value="UniProtKB-EC"/>
</dbReference>
<keyword evidence="14" id="KW-0067">ATP-binding</keyword>
<keyword evidence="11 20" id="KW-0808">Transferase</keyword>
<comment type="catalytic activity">
    <reaction evidence="1">
        <text>adenosylcob(III)inamide + ATP = adenosylcob(III)inamide phosphate + ADP + H(+)</text>
        <dbReference type="Rhea" id="RHEA:15769"/>
        <dbReference type="ChEBI" id="CHEBI:2480"/>
        <dbReference type="ChEBI" id="CHEBI:15378"/>
        <dbReference type="ChEBI" id="CHEBI:30616"/>
        <dbReference type="ChEBI" id="CHEBI:58502"/>
        <dbReference type="ChEBI" id="CHEBI:456216"/>
        <dbReference type="EC" id="2.7.1.156"/>
    </reaction>
</comment>
<evidence type="ECO:0000256" key="4">
    <source>
        <dbReference type="ARBA" id="ARBA00003889"/>
    </source>
</evidence>
<keyword evidence="21" id="KW-1185">Reference proteome</keyword>
<keyword evidence="10" id="KW-0169">Cobalamin biosynthesis</keyword>
<dbReference type="EC" id="2.7.7.62" evidence="9"/>
<organism evidence="20 21">
    <name type="scientific">Mumia flava</name>
    <dbReference type="NCBI Taxonomy" id="1348852"/>
    <lineage>
        <taxon>Bacteria</taxon>
        <taxon>Bacillati</taxon>
        <taxon>Actinomycetota</taxon>
        <taxon>Actinomycetes</taxon>
        <taxon>Propionibacteriales</taxon>
        <taxon>Nocardioidaceae</taxon>
        <taxon>Mumia</taxon>
    </lineage>
</organism>
<keyword evidence="15 19" id="KW-0342">GTP-binding</keyword>
<dbReference type="AlphaFoldDB" id="A0A0B2BUV4"/>
<evidence type="ECO:0000256" key="5">
    <source>
        <dbReference type="ARBA" id="ARBA00004692"/>
    </source>
</evidence>
<feature type="active site" description="GMP-histidine intermediate" evidence="18">
    <location>
        <position position="52"/>
    </location>
</feature>
<dbReference type="InterPro" id="IPR003203">
    <property type="entry name" value="CobU/CobP"/>
</dbReference>
<feature type="binding site" evidence="19">
    <location>
        <position position="64"/>
    </location>
    <ligand>
        <name>GTP</name>
        <dbReference type="ChEBI" id="CHEBI:37565"/>
    </ligand>
</feature>
<keyword evidence="12 19" id="KW-0547">Nucleotide-binding</keyword>
<dbReference type="Pfam" id="PF02283">
    <property type="entry name" value="CobU"/>
    <property type="match status" value="1"/>
</dbReference>
<evidence type="ECO:0000256" key="15">
    <source>
        <dbReference type="ARBA" id="ARBA00023134"/>
    </source>
</evidence>
<evidence type="ECO:0000256" key="9">
    <source>
        <dbReference type="ARBA" id="ARBA00012523"/>
    </source>
</evidence>
<evidence type="ECO:0000256" key="11">
    <source>
        <dbReference type="ARBA" id="ARBA00022679"/>
    </source>
</evidence>
<evidence type="ECO:0000256" key="14">
    <source>
        <dbReference type="ARBA" id="ARBA00022840"/>
    </source>
</evidence>
<dbReference type="Proteomes" id="UP000230842">
    <property type="component" value="Unassembled WGS sequence"/>
</dbReference>
<comment type="catalytic activity">
    <reaction evidence="2">
        <text>adenosylcob(III)inamide phosphate + GTP + H(+) = adenosylcob(III)inamide-GDP + diphosphate</text>
        <dbReference type="Rhea" id="RHEA:22712"/>
        <dbReference type="ChEBI" id="CHEBI:15378"/>
        <dbReference type="ChEBI" id="CHEBI:33019"/>
        <dbReference type="ChEBI" id="CHEBI:37565"/>
        <dbReference type="ChEBI" id="CHEBI:58502"/>
        <dbReference type="ChEBI" id="CHEBI:60487"/>
        <dbReference type="EC" id="2.7.7.62"/>
    </reaction>
</comment>
<dbReference type="GO" id="GO:0005525">
    <property type="term" value="F:GTP binding"/>
    <property type="evidence" value="ECO:0007669"/>
    <property type="project" value="UniProtKB-KW"/>
</dbReference>
<evidence type="ECO:0000256" key="10">
    <source>
        <dbReference type="ARBA" id="ARBA00022573"/>
    </source>
</evidence>
<comment type="catalytic activity">
    <reaction evidence="3">
        <text>adenosylcob(III)inamide + GTP = adenosylcob(III)inamide phosphate + GDP + H(+)</text>
        <dbReference type="Rhea" id="RHEA:15765"/>
        <dbReference type="ChEBI" id="CHEBI:2480"/>
        <dbReference type="ChEBI" id="CHEBI:15378"/>
        <dbReference type="ChEBI" id="CHEBI:37565"/>
        <dbReference type="ChEBI" id="CHEBI:58189"/>
        <dbReference type="ChEBI" id="CHEBI:58502"/>
        <dbReference type="EC" id="2.7.1.156"/>
    </reaction>
</comment>
<evidence type="ECO:0000256" key="13">
    <source>
        <dbReference type="ARBA" id="ARBA00022777"/>
    </source>
</evidence>
<evidence type="ECO:0000256" key="19">
    <source>
        <dbReference type="PIRSR" id="PIRSR006135-2"/>
    </source>
</evidence>